<dbReference type="Proteomes" id="UP000005519">
    <property type="component" value="Unassembled WGS sequence"/>
</dbReference>
<comment type="function">
    <text evidence="8">Catalyzes a mechanistically unusual reaction, the ATP-dependent insertion of CO2 between the N7 and N8 nitrogen atoms of 7,8-diaminopelargonic acid (DAPA, also called 7,8-diammoniononanoate) to form a ureido ring.</text>
</comment>
<dbReference type="SUPFAM" id="SSF52540">
    <property type="entry name" value="P-loop containing nucleoside triphosphate hydrolases"/>
    <property type="match status" value="1"/>
</dbReference>
<evidence type="ECO:0000256" key="1">
    <source>
        <dbReference type="ARBA" id="ARBA00022490"/>
    </source>
</evidence>
<evidence type="ECO:0000256" key="8">
    <source>
        <dbReference type="HAMAP-Rule" id="MF_00336"/>
    </source>
</evidence>
<feature type="binding site" evidence="8">
    <location>
        <position position="73"/>
    </location>
    <ligand>
        <name>ATP</name>
        <dbReference type="ChEBI" id="CHEBI:30616"/>
    </ligand>
</feature>
<evidence type="ECO:0000313" key="10">
    <source>
        <dbReference type="Proteomes" id="UP000005519"/>
    </source>
</evidence>
<dbReference type="Gene3D" id="3.40.50.300">
    <property type="entry name" value="P-loop containing nucleotide triphosphate hydrolases"/>
    <property type="match status" value="1"/>
</dbReference>
<dbReference type="InterPro" id="IPR027417">
    <property type="entry name" value="P-loop_NTPase"/>
</dbReference>
<comment type="similarity">
    <text evidence="8">Belongs to the dethiobiotin synthetase family.</text>
</comment>
<organism evidence="9 10">
    <name type="scientific">Pasteurella dagmatis ATCC 43325</name>
    <dbReference type="NCBI Taxonomy" id="667128"/>
    <lineage>
        <taxon>Bacteria</taxon>
        <taxon>Pseudomonadati</taxon>
        <taxon>Pseudomonadota</taxon>
        <taxon>Gammaproteobacteria</taxon>
        <taxon>Pasteurellales</taxon>
        <taxon>Pasteurellaceae</taxon>
        <taxon>Pasteurella</taxon>
    </lineage>
</organism>
<dbReference type="FunFam" id="3.40.50.300:FF:000292">
    <property type="entry name" value="ATP-dependent dethiobiotin synthetase BioD"/>
    <property type="match status" value="1"/>
</dbReference>
<feature type="binding site" evidence="8">
    <location>
        <position position="21"/>
    </location>
    <ligand>
        <name>Mg(2+)</name>
        <dbReference type="ChEBI" id="CHEBI:18420"/>
    </ligand>
</feature>
<evidence type="ECO:0000256" key="3">
    <source>
        <dbReference type="ARBA" id="ARBA00022723"/>
    </source>
</evidence>
<comment type="caution">
    <text evidence="9">The sequence shown here is derived from an EMBL/GenBank/DDBJ whole genome shotgun (WGS) entry which is preliminary data.</text>
</comment>
<feature type="active site" evidence="8">
    <location>
        <position position="42"/>
    </location>
</feature>
<accession>C9PQW3</accession>
<evidence type="ECO:0000256" key="6">
    <source>
        <dbReference type="ARBA" id="ARBA00022840"/>
    </source>
</evidence>
<dbReference type="GO" id="GO:0000287">
    <property type="term" value="F:magnesium ion binding"/>
    <property type="evidence" value="ECO:0007669"/>
    <property type="project" value="UniProtKB-UniRule"/>
</dbReference>
<keyword evidence="3 8" id="KW-0479">Metal-binding</keyword>
<evidence type="ECO:0000256" key="4">
    <source>
        <dbReference type="ARBA" id="ARBA00022741"/>
    </source>
</evidence>
<dbReference type="NCBIfam" id="TIGR00347">
    <property type="entry name" value="bioD"/>
    <property type="match status" value="1"/>
</dbReference>
<evidence type="ECO:0000313" key="9">
    <source>
        <dbReference type="EMBL" id="EEX49864.1"/>
    </source>
</evidence>
<evidence type="ECO:0000256" key="7">
    <source>
        <dbReference type="ARBA" id="ARBA00022842"/>
    </source>
</evidence>
<dbReference type="GO" id="GO:0042803">
    <property type="term" value="F:protein homodimerization activity"/>
    <property type="evidence" value="ECO:0007669"/>
    <property type="project" value="UniProtKB-ARBA"/>
</dbReference>
<keyword evidence="1 8" id="KW-0963">Cytoplasm</keyword>
<keyword evidence="7 8" id="KW-0460">Magnesium</keyword>
<dbReference type="GO" id="GO:0005829">
    <property type="term" value="C:cytosol"/>
    <property type="evidence" value="ECO:0007669"/>
    <property type="project" value="TreeGrafter"/>
</dbReference>
<feature type="binding site" evidence="8">
    <location>
        <begin position="17"/>
        <end position="22"/>
    </location>
    <ligand>
        <name>ATP</name>
        <dbReference type="ChEBI" id="CHEBI:30616"/>
    </ligand>
</feature>
<dbReference type="HAMAP" id="MF_00336">
    <property type="entry name" value="BioD"/>
    <property type="match status" value="1"/>
</dbReference>
<gene>
    <name evidence="8 9" type="primary">bioD</name>
    <name evidence="9" type="ORF">HMPREF0621_1387</name>
</gene>
<feature type="binding site" evidence="8">
    <location>
        <position position="73"/>
    </location>
    <ligand>
        <name>Mg(2+)</name>
        <dbReference type="ChEBI" id="CHEBI:18420"/>
    </ligand>
</feature>
<dbReference type="STRING" id="667128.HMPREF0621_1387"/>
<dbReference type="EC" id="6.3.3.3" evidence="8"/>
<feature type="binding site" evidence="8">
    <location>
        <position position="131"/>
    </location>
    <ligand>
        <name>Mg(2+)</name>
        <dbReference type="ChEBI" id="CHEBI:18420"/>
    </ligand>
</feature>
<name>C9PQW3_9PAST</name>
<dbReference type="AlphaFoldDB" id="C9PQW3"/>
<dbReference type="HOGENOM" id="CLU_072551_0_0_6"/>
<proteinExistence type="inferred from homology"/>
<dbReference type="PIRSF" id="PIRSF006755">
    <property type="entry name" value="DTB_synth"/>
    <property type="match status" value="1"/>
</dbReference>
<dbReference type="EMBL" id="ACZR01000014">
    <property type="protein sequence ID" value="EEX49864.1"/>
    <property type="molecule type" value="Genomic_DNA"/>
</dbReference>
<comment type="pathway">
    <text evidence="8">Cofactor biosynthesis; biotin biosynthesis; biotin from 7,8-diaminononanoate: step 1/2.</text>
</comment>
<protein>
    <recommendedName>
        <fullName evidence="8">ATP-dependent dethiobiotin synthetase BioD</fullName>
        <ecNumber evidence="8">6.3.3.3</ecNumber>
    </recommendedName>
    <alternativeName>
        <fullName evidence="8">DTB synthetase</fullName>
        <shortName evidence="8">DTBS</shortName>
    </alternativeName>
    <alternativeName>
        <fullName evidence="8">Dethiobiotin synthase</fullName>
    </alternativeName>
</protein>
<keyword evidence="2 8" id="KW-0436">Ligase</keyword>
<dbReference type="GO" id="GO:0005524">
    <property type="term" value="F:ATP binding"/>
    <property type="evidence" value="ECO:0007669"/>
    <property type="project" value="UniProtKB-UniRule"/>
</dbReference>
<comment type="catalytic activity">
    <reaction evidence="8">
        <text>(7R,8S)-7,8-diammoniononanoate + CO2 + ATP = (4R,5S)-dethiobiotin + ADP + phosphate + 3 H(+)</text>
        <dbReference type="Rhea" id="RHEA:15805"/>
        <dbReference type="ChEBI" id="CHEBI:15378"/>
        <dbReference type="ChEBI" id="CHEBI:16526"/>
        <dbReference type="ChEBI" id="CHEBI:30616"/>
        <dbReference type="ChEBI" id="CHEBI:43474"/>
        <dbReference type="ChEBI" id="CHEBI:149469"/>
        <dbReference type="ChEBI" id="CHEBI:149473"/>
        <dbReference type="ChEBI" id="CHEBI:456216"/>
        <dbReference type="EC" id="6.3.3.3"/>
    </reaction>
</comment>
<comment type="cofactor">
    <cofactor evidence="8">
        <name>Mg(2+)</name>
        <dbReference type="ChEBI" id="CHEBI:18420"/>
    </cofactor>
</comment>
<comment type="subcellular location">
    <subcellularLocation>
        <location evidence="8">Cytoplasm</location>
    </subcellularLocation>
</comment>
<keyword evidence="4 8" id="KW-0547">Nucleotide-binding</keyword>
<keyword evidence="5 8" id="KW-0093">Biotin biosynthesis</keyword>
<feature type="binding site" evidence="8">
    <location>
        <begin position="220"/>
        <end position="222"/>
    </location>
    <ligand>
        <name>ATP</name>
        <dbReference type="ChEBI" id="CHEBI:30616"/>
    </ligand>
</feature>
<dbReference type="CDD" id="cd03109">
    <property type="entry name" value="DTBS"/>
    <property type="match status" value="1"/>
</dbReference>
<evidence type="ECO:0000256" key="5">
    <source>
        <dbReference type="ARBA" id="ARBA00022756"/>
    </source>
</evidence>
<dbReference type="PANTHER" id="PTHR43210:SF5">
    <property type="entry name" value="DETHIOBIOTIN SYNTHETASE"/>
    <property type="match status" value="1"/>
</dbReference>
<dbReference type="GO" id="GO:0004141">
    <property type="term" value="F:dethiobiotin synthase activity"/>
    <property type="evidence" value="ECO:0007669"/>
    <property type="project" value="UniProtKB-UniRule"/>
</dbReference>
<dbReference type="PANTHER" id="PTHR43210">
    <property type="entry name" value="DETHIOBIOTIN SYNTHETASE"/>
    <property type="match status" value="1"/>
</dbReference>
<keyword evidence="6 8" id="KW-0067">ATP-binding</keyword>
<sequence>MGDDKMSSFFVTGTDTSVGKTVASRAIIQALQNKGMQIVGYKPIAFNQEDIVYSDVEYVDEGMGDYDSEDNSDVLTLLNSTVEELSYHDVNSYTFKHTMPIFVDEGKRIRIEKLNMDLSRLNTKYQSVLVEGAYGWLTPINKHYRFADWVQEQKMPVILVVGIKEGCINHALLTIESIMQRGIPLLGWIANRINPCLGYYSEMISVLSEKIDAPLLGEIPYLYKPEAQNLGQYIKNVERLTYMKTAFVD</sequence>
<comment type="subunit">
    <text evidence="8">Homodimer.</text>
</comment>
<comment type="caution">
    <text evidence="8">Lacks conserved residue(s) required for the propagation of feature annotation.</text>
</comment>
<dbReference type="UniPathway" id="UPA00078">
    <property type="reaction ID" value="UER00161"/>
</dbReference>
<dbReference type="InterPro" id="IPR004472">
    <property type="entry name" value="DTB_synth_BioD"/>
</dbReference>
<dbReference type="GO" id="GO:0009102">
    <property type="term" value="P:biotin biosynthetic process"/>
    <property type="evidence" value="ECO:0007669"/>
    <property type="project" value="UniProtKB-UniRule"/>
</dbReference>
<keyword evidence="10" id="KW-1185">Reference proteome</keyword>
<feature type="binding site" evidence="8">
    <location>
        <begin position="191"/>
        <end position="192"/>
    </location>
    <ligand>
        <name>ATP</name>
        <dbReference type="ChEBI" id="CHEBI:30616"/>
    </ligand>
</feature>
<dbReference type="Pfam" id="PF13500">
    <property type="entry name" value="AAA_26"/>
    <property type="match status" value="1"/>
</dbReference>
<evidence type="ECO:0000256" key="2">
    <source>
        <dbReference type="ARBA" id="ARBA00022598"/>
    </source>
</evidence>
<reference evidence="9 10" key="1">
    <citation type="submission" date="2009-10" db="EMBL/GenBank/DDBJ databases">
        <authorList>
            <person name="Muzny D."/>
            <person name="Qin X."/>
            <person name="Deng J."/>
            <person name="Jiang H."/>
            <person name="Liu Y."/>
            <person name="Qu J."/>
            <person name="Song X.-Z."/>
            <person name="Zhang L."/>
            <person name="Thornton R."/>
            <person name="Coyle M."/>
            <person name="Francisco L."/>
            <person name="Jackson L."/>
            <person name="Javaid M."/>
            <person name="Korchina V."/>
            <person name="Kovar C."/>
            <person name="Mata R."/>
            <person name="Mathew T."/>
            <person name="Ngo R."/>
            <person name="Nguyen L."/>
            <person name="Nguyen N."/>
            <person name="Okwuonu G."/>
            <person name="Ongeri F."/>
            <person name="Pham C."/>
            <person name="Simmons D."/>
            <person name="Wilczek-Boney K."/>
            <person name="Hale W."/>
            <person name="Jakkamsetti A."/>
            <person name="Pham P."/>
            <person name="Ruth R."/>
            <person name="San Lucas F."/>
            <person name="Warren J."/>
            <person name="Zhang J."/>
            <person name="Zhao Z."/>
            <person name="Zhou C."/>
            <person name="Zhu D."/>
            <person name="Lee S."/>
            <person name="Bess C."/>
            <person name="Blankenburg K."/>
            <person name="Forbes L."/>
            <person name="Fu Q."/>
            <person name="Gubbala S."/>
            <person name="Hirani K."/>
            <person name="Jayaseelan J.C."/>
            <person name="Lara F."/>
            <person name="Munidasa M."/>
            <person name="Palculict T."/>
            <person name="Patil S."/>
            <person name="Pu L.-L."/>
            <person name="Saada N."/>
            <person name="Tang L."/>
            <person name="Weissenberger G."/>
            <person name="Zhu Y."/>
            <person name="Hemphill L."/>
            <person name="Shang Y."/>
            <person name="Youmans B."/>
            <person name="Ayvaz T."/>
            <person name="Ross M."/>
            <person name="Santibanez J."/>
            <person name="Aqrawi P."/>
            <person name="Gross S."/>
            <person name="Joshi V."/>
            <person name="Fowler G."/>
            <person name="Nazareth L."/>
            <person name="Reid J."/>
            <person name="Worley K."/>
            <person name="Petrosino J."/>
            <person name="Highlander S."/>
            <person name="Gibbs R."/>
        </authorList>
    </citation>
    <scope>NUCLEOTIDE SEQUENCE [LARGE SCALE GENOMIC DNA]</scope>
    <source>
        <strain evidence="9 10">ATCC 43325</strain>
    </source>
</reference>